<dbReference type="Proteomes" id="UP001059380">
    <property type="component" value="Chromosome"/>
</dbReference>
<protein>
    <submittedName>
        <fullName evidence="2">Uncharacterized protein</fullName>
    </submittedName>
</protein>
<evidence type="ECO:0000313" key="3">
    <source>
        <dbReference type="Proteomes" id="UP001059380"/>
    </source>
</evidence>
<accession>A0A9J7BVD4</accession>
<gene>
    <name evidence="2" type="ORF">MOP44_02730</name>
</gene>
<evidence type="ECO:0000256" key="1">
    <source>
        <dbReference type="SAM" id="Phobius"/>
    </source>
</evidence>
<dbReference type="EMBL" id="CP093313">
    <property type="protein sequence ID" value="UWZ84862.1"/>
    <property type="molecule type" value="Genomic_DNA"/>
</dbReference>
<keyword evidence="1" id="KW-0812">Transmembrane</keyword>
<feature type="transmembrane region" description="Helical" evidence="1">
    <location>
        <begin position="326"/>
        <end position="347"/>
    </location>
</feature>
<reference evidence="2" key="1">
    <citation type="submission" date="2021-04" db="EMBL/GenBank/DDBJ databases">
        <title>Phylogenetic analysis of Acidobacteriaceae.</title>
        <authorList>
            <person name="Qiu L."/>
            <person name="Zhang Q."/>
        </authorList>
    </citation>
    <scope>NUCLEOTIDE SEQUENCE</scope>
    <source>
        <strain evidence="2">DSM 25168</strain>
    </source>
</reference>
<sequence length="497" mass="54034">MIPAASFAFHAMHVALLRGASMMVPFPQRDEWYREWTSELWHVRRDCVPVGAFSWTAEREVTAFCIGSFQDAACLRGQRGTVPVASASMHGSARYCVLLLCAVLAVCVIIGRFLPGIESEKEAAQSALPQGVILIEAGQYGDGERATIPFDEYRKWATRRQRYFEDMAFYRMAKERVQAGGLDAGQWVVAHATENLAGLVGAGVADTGADVPRVMLGRSMWRRVFQSDPSVIGQAITVAHHKVRIAGIAPAGVWQLPGHADLWVMESGAAMALTPHAAKGHVIALLSPLGRAEMSGAAVGITAYSEDGEAIDHHGMRLAPSTGGPVSLYLFALLLAVLALPAIVSVFQTESSFDSHKPSVAARVKRAAFLVTKMGLVAALGYFAALDIAYCSFPEYAGAAEFLQFASSFTICLFGLRWALMDQSRRCPVCLRCVTHPAQVGIASCTFLGWNGTEMMCTGGHVLLHVPSLPTSWFSRQRWMYLDTSWDFLFADRPGQI</sequence>
<feature type="transmembrane region" description="Helical" evidence="1">
    <location>
        <begin position="396"/>
        <end position="416"/>
    </location>
</feature>
<organism evidence="2 3">
    <name type="scientific">Occallatibacter riparius</name>
    <dbReference type="NCBI Taxonomy" id="1002689"/>
    <lineage>
        <taxon>Bacteria</taxon>
        <taxon>Pseudomonadati</taxon>
        <taxon>Acidobacteriota</taxon>
        <taxon>Terriglobia</taxon>
        <taxon>Terriglobales</taxon>
        <taxon>Acidobacteriaceae</taxon>
        <taxon>Occallatibacter</taxon>
    </lineage>
</organism>
<dbReference type="KEGG" id="orp:MOP44_02730"/>
<dbReference type="AlphaFoldDB" id="A0A9J7BVD4"/>
<feature type="transmembrane region" description="Helical" evidence="1">
    <location>
        <begin position="367"/>
        <end position="390"/>
    </location>
</feature>
<keyword evidence="3" id="KW-1185">Reference proteome</keyword>
<evidence type="ECO:0000313" key="2">
    <source>
        <dbReference type="EMBL" id="UWZ84862.1"/>
    </source>
</evidence>
<keyword evidence="1" id="KW-1133">Transmembrane helix</keyword>
<keyword evidence="1" id="KW-0472">Membrane</keyword>
<proteinExistence type="predicted"/>
<dbReference type="RefSeq" id="WP_260794368.1">
    <property type="nucleotide sequence ID" value="NZ_CP093313.1"/>
</dbReference>
<name>A0A9J7BVD4_9BACT</name>